<gene>
    <name evidence="1" type="ORF">HNQ03_000029</name>
</gene>
<organism evidence="1 2">
    <name type="scientific">Frigoriflavimonas asaccharolytica</name>
    <dbReference type="NCBI Taxonomy" id="2735899"/>
    <lineage>
        <taxon>Bacteria</taxon>
        <taxon>Pseudomonadati</taxon>
        <taxon>Bacteroidota</taxon>
        <taxon>Flavobacteriia</taxon>
        <taxon>Flavobacteriales</taxon>
        <taxon>Weeksellaceae</taxon>
        <taxon>Frigoriflavimonas</taxon>
    </lineage>
</organism>
<evidence type="ECO:0000313" key="2">
    <source>
        <dbReference type="Proteomes" id="UP000610746"/>
    </source>
</evidence>
<dbReference type="Proteomes" id="UP000610746">
    <property type="component" value="Unassembled WGS sequence"/>
</dbReference>
<name>A0A8J8KA04_9FLAO</name>
<protein>
    <submittedName>
        <fullName evidence="1">Uncharacterized protein</fullName>
    </submittedName>
</protein>
<reference evidence="1" key="1">
    <citation type="submission" date="2020-05" db="EMBL/GenBank/DDBJ databases">
        <title>Genomic Encyclopedia of Type Strains, Phase IV (KMG-V): Genome sequencing to study the core and pangenomes of soil and plant-associated prokaryotes.</title>
        <authorList>
            <person name="Whitman W."/>
        </authorList>
    </citation>
    <scope>NUCLEOTIDE SEQUENCE</scope>
    <source>
        <strain evidence="1">16F</strain>
    </source>
</reference>
<proteinExistence type="predicted"/>
<accession>A0A8J8KA04</accession>
<dbReference type="RefSeq" id="WP_262888531.1">
    <property type="nucleotide sequence ID" value="NZ_JABSNO010000001.1"/>
</dbReference>
<dbReference type="EMBL" id="JABSNO010000001">
    <property type="protein sequence ID" value="NRS90964.1"/>
    <property type="molecule type" value="Genomic_DNA"/>
</dbReference>
<sequence>MKKIDLFGSNALLPTKETIQFILAFSKNLSVLGNKKKTFLISKN</sequence>
<keyword evidence="2" id="KW-1185">Reference proteome</keyword>
<dbReference type="AlphaFoldDB" id="A0A8J8KA04"/>
<comment type="caution">
    <text evidence="1">The sequence shown here is derived from an EMBL/GenBank/DDBJ whole genome shotgun (WGS) entry which is preliminary data.</text>
</comment>
<evidence type="ECO:0000313" key="1">
    <source>
        <dbReference type="EMBL" id="NRS90964.1"/>
    </source>
</evidence>